<keyword evidence="6" id="KW-1185">Reference proteome</keyword>
<keyword evidence="3" id="KW-0949">S-adenosyl-L-methionine</keyword>
<protein>
    <submittedName>
        <fullName evidence="5">SAM-dependent methyltransferase</fullName>
    </submittedName>
</protein>
<dbReference type="GO" id="GO:0008168">
    <property type="term" value="F:methyltransferase activity"/>
    <property type="evidence" value="ECO:0007669"/>
    <property type="project" value="UniProtKB-KW"/>
</dbReference>
<gene>
    <name evidence="5" type="ORF">MDUV_47540</name>
</gene>
<dbReference type="Pfam" id="PF13649">
    <property type="entry name" value="Methyltransf_25"/>
    <property type="match status" value="1"/>
</dbReference>
<dbReference type="PANTHER" id="PTHR43464">
    <property type="entry name" value="METHYLTRANSFERASE"/>
    <property type="match status" value="1"/>
</dbReference>
<accession>A0A7I7K8G2</accession>
<name>A0A7I7K8G2_9MYCO</name>
<dbReference type="AlphaFoldDB" id="A0A7I7K8G2"/>
<evidence type="ECO:0000259" key="4">
    <source>
        <dbReference type="Pfam" id="PF13649"/>
    </source>
</evidence>
<dbReference type="InterPro" id="IPR041698">
    <property type="entry name" value="Methyltransf_25"/>
</dbReference>
<evidence type="ECO:0000313" key="5">
    <source>
        <dbReference type="EMBL" id="BBX19894.1"/>
    </source>
</evidence>
<dbReference type="GO" id="GO:0032259">
    <property type="term" value="P:methylation"/>
    <property type="evidence" value="ECO:0007669"/>
    <property type="project" value="UniProtKB-KW"/>
</dbReference>
<dbReference type="Proteomes" id="UP000467006">
    <property type="component" value="Chromosome"/>
</dbReference>
<sequence length="226" mass="24271">MAHMTEVMDWDSAYRGEGHFDGEPPWNIGEPQPELAALWRAGRFRSEVLDAGCGHAELSLALAADGYTVTGVDISPTAVAAATAAAAERGLSERATFAAADITALDGYDDRFSTVVDSTLFHSLPVESRDAYLRSIHRAAAPGAGYFVLVFAKGAFPAEMAPGPNEVSEIELREAVSRYWVIDDIRPALIHTNVPATSGPPPPLDLLDDRGRLRLQAFLLSAHKQS</sequence>
<proteinExistence type="predicted"/>
<dbReference type="KEGG" id="mdu:MDUV_47540"/>
<organism evidence="5 6">
    <name type="scientific">Mycolicibacterium duvalii</name>
    <dbReference type="NCBI Taxonomy" id="39688"/>
    <lineage>
        <taxon>Bacteria</taxon>
        <taxon>Bacillati</taxon>
        <taxon>Actinomycetota</taxon>
        <taxon>Actinomycetes</taxon>
        <taxon>Mycobacteriales</taxon>
        <taxon>Mycobacteriaceae</taxon>
        <taxon>Mycolicibacterium</taxon>
    </lineage>
</organism>
<evidence type="ECO:0000256" key="3">
    <source>
        <dbReference type="ARBA" id="ARBA00022691"/>
    </source>
</evidence>
<evidence type="ECO:0000313" key="6">
    <source>
        <dbReference type="Proteomes" id="UP000467006"/>
    </source>
</evidence>
<keyword evidence="1 5" id="KW-0489">Methyltransferase</keyword>
<dbReference type="CDD" id="cd02440">
    <property type="entry name" value="AdoMet_MTases"/>
    <property type="match status" value="1"/>
</dbReference>
<dbReference type="SUPFAM" id="SSF53335">
    <property type="entry name" value="S-adenosyl-L-methionine-dependent methyltransferases"/>
    <property type="match status" value="1"/>
</dbReference>
<evidence type="ECO:0000256" key="2">
    <source>
        <dbReference type="ARBA" id="ARBA00022679"/>
    </source>
</evidence>
<dbReference type="EMBL" id="AP022563">
    <property type="protein sequence ID" value="BBX19894.1"/>
    <property type="molecule type" value="Genomic_DNA"/>
</dbReference>
<keyword evidence="2 5" id="KW-0808">Transferase</keyword>
<dbReference type="InterPro" id="IPR029063">
    <property type="entry name" value="SAM-dependent_MTases_sf"/>
</dbReference>
<feature type="domain" description="Methyltransferase" evidence="4">
    <location>
        <begin position="48"/>
        <end position="143"/>
    </location>
</feature>
<dbReference type="Gene3D" id="3.40.50.150">
    <property type="entry name" value="Vaccinia Virus protein VP39"/>
    <property type="match status" value="1"/>
</dbReference>
<reference evidence="5 6" key="1">
    <citation type="journal article" date="2019" name="Emerg. Microbes Infect.">
        <title>Comprehensive subspecies identification of 175 nontuberculous mycobacteria species based on 7547 genomic profiles.</title>
        <authorList>
            <person name="Matsumoto Y."/>
            <person name="Kinjo T."/>
            <person name="Motooka D."/>
            <person name="Nabeya D."/>
            <person name="Jung N."/>
            <person name="Uechi K."/>
            <person name="Horii T."/>
            <person name="Iida T."/>
            <person name="Fujita J."/>
            <person name="Nakamura S."/>
        </authorList>
    </citation>
    <scope>NUCLEOTIDE SEQUENCE [LARGE SCALE GENOMIC DNA]</scope>
    <source>
        <strain evidence="5 6">JCM 6396</strain>
    </source>
</reference>
<evidence type="ECO:0000256" key="1">
    <source>
        <dbReference type="ARBA" id="ARBA00022603"/>
    </source>
</evidence>
<dbReference type="PANTHER" id="PTHR43464:SF19">
    <property type="entry name" value="UBIQUINONE BIOSYNTHESIS O-METHYLTRANSFERASE, MITOCHONDRIAL"/>
    <property type="match status" value="1"/>
</dbReference>